<organism evidence="1 2">
    <name type="scientific">Glomus cerebriforme</name>
    <dbReference type="NCBI Taxonomy" id="658196"/>
    <lineage>
        <taxon>Eukaryota</taxon>
        <taxon>Fungi</taxon>
        <taxon>Fungi incertae sedis</taxon>
        <taxon>Mucoromycota</taxon>
        <taxon>Glomeromycotina</taxon>
        <taxon>Glomeromycetes</taxon>
        <taxon>Glomerales</taxon>
        <taxon>Glomeraceae</taxon>
        <taxon>Glomus</taxon>
    </lineage>
</organism>
<gene>
    <name evidence="1" type="ORF">C1645_814811</name>
</gene>
<evidence type="ECO:0000313" key="1">
    <source>
        <dbReference type="EMBL" id="RIA96965.1"/>
    </source>
</evidence>
<comment type="caution">
    <text evidence="1">The sequence shown here is derived from an EMBL/GenBank/DDBJ whole genome shotgun (WGS) entry which is preliminary data.</text>
</comment>
<dbReference type="Proteomes" id="UP000265703">
    <property type="component" value="Unassembled WGS sequence"/>
</dbReference>
<name>A0A397TKE2_9GLOM</name>
<proteinExistence type="predicted"/>
<dbReference type="AlphaFoldDB" id="A0A397TKE2"/>
<protein>
    <submittedName>
        <fullName evidence="1">Uncharacterized protein</fullName>
    </submittedName>
</protein>
<accession>A0A397TKE2</accession>
<dbReference type="EMBL" id="QKYT01000037">
    <property type="protein sequence ID" value="RIA96965.1"/>
    <property type="molecule type" value="Genomic_DNA"/>
</dbReference>
<reference evidence="1 2" key="1">
    <citation type="submission" date="2018-06" db="EMBL/GenBank/DDBJ databases">
        <title>Comparative genomics reveals the genomic features of Rhizophagus irregularis, R. cerebriforme, R. diaphanum and Gigaspora rosea, and their symbiotic lifestyle signature.</title>
        <authorList>
            <person name="Morin E."/>
            <person name="San Clemente H."/>
            <person name="Chen E.C.H."/>
            <person name="De La Providencia I."/>
            <person name="Hainaut M."/>
            <person name="Kuo A."/>
            <person name="Kohler A."/>
            <person name="Murat C."/>
            <person name="Tang N."/>
            <person name="Roy S."/>
            <person name="Loubradou J."/>
            <person name="Henrissat B."/>
            <person name="Grigoriev I.V."/>
            <person name="Corradi N."/>
            <person name="Roux C."/>
            <person name="Martin F.M."/>
        </authorList>
    </citation>
    <scope>NUCLEOTIDE SEQUENCE [LARGE SCALE GENOMIC DNA]</scope>
    <source>
        <strain evidence="1 2">DAOM 227022</strain>
    </source>
</reference>
<sequence length="173" mass="19802">MPLIIELQVKLKFIKKFISECDKINQYFDTSHTNNTLLRQEFTNIKIKGNKELKDNAFHKAALAAIKIWQGFGYTHKEKNTNIALINSIISLEVENEIANISDNNSPLEPFSSTKLAISDIVDLIININDNNKKRRSNITLAQVQQPDSADLIYDFNDILNEFLEYKNENNGS</sequence>
<keyword evidence="2" id="KW-1185">Reference proteome</keyword>
<dbReference type="OrthoDB" id="10622997at2759"/>
<evidence type="ECO:0000313" key="2">
    <source>
        <dbReference type="Proteomes" id="UP000265703"/>
    </source>
</evidence>